<accession>A0A1B6MBK7</accession>
<evidence type="ECO:0000313" key="4">
    <source>
        <dbReference type="EMBL" id="JAT33306.1"/>
    </source>
</evidence>
<dbReference type="CDD" id="cd07657">
    <property type="entry name" value="F-BAR_Fes_Fer"/>
    <property type="match status" value="1"/>
</dbReference>
<evidence type="ECO:0000256" key="1">
    <source>
        <dbReference type="PROSITE-ProRule" id="PRU01077"/>
    </source>
</evidence>
<dbReference type="AlphaFoldDB" id="A0A1B6MBK7"/>
<feature type="domain" description="F-BAR" evidence="3">
    <location>
        <begin position="1"/>
        <end position="267"/>
    </location>
</feature>
<dbReference type="PROSITE" id="PS51741">
    <property type="entry name" value="F_BAR"/>
    <property type="match status" value="1"/>
</dbReference>
<name>A0A1B6MBK7_9HEMI</name>
<feature type="coiled-coil region" evidence="2">
    <location>
        <begin position="311"/>
        <end position="338"/>
    </location>
</feature>
<dbReference type="Gene3D" id="1.20.1270.60">
    <property type="entry name" value="Arfaptin homology (AH) domain/BAR domain"/>
    <property type="match status" value="1"/>
</dbReference>
<dbReference type="InterPro" id="IPR001060">
    <property type="entry name" value="FCH_dom"/>
</dbReference>
<evidence type="ECO:0000259" key="3">
    <source>
        <dbReference type="PROSITE" id="PS51741"/>
    </source>
</evidence>
<dbReference type="EMBL" id="GEBQ01006671">
    <property type="protein sequence ID" value="JAT33306.1"/>
    <property type="molecule type" value="Transcribed_RNA"/>
</dbReference>
<dbReference type="Pfam" id="PF00611">
    <property type="entry name" value="FCH"/>
    <property type="match status" value="1"/>
</dbReference>
<evidence type="ECO:0000256" key="2">
    <source>
        <dbReference type="SAM" id="Coils"/>
    </source>
</evidence>
<dbReference type="InterPro" id="IPR031160">
    <property type="entry name" value="F_BAR_dom"/>
</dbReference>
<sequence>MGFSTNLQSRGGHEALLGRQEAELRLLESMRRCLLNKVKCDREYSSALCVVSAQAQKVERGDDNNYLSGSLVAQAWKGILEELERVAKLVKSNADTVEKETIEKLNTLYIEKRKARKTYQDEHTRISLQMSNVAEEVSRKKAEYQKQFENYRLMRSRFEDHFFKSGRGGRKLDDVRDKYQRACRKLHLVHNEYVLLLVEAEENERSFRTTLLPALLQQHQASQELFIKSWRNMMQEIARLWNFTAEEFVVIHNRIEGFVDAINPTDEYKDFSERHKSVPTGEVRFSFDSALVEDTSGKLQPNLLAVDNLTIESVQTKMADLENRLKEVRERKATCTQDTRSG</sequence>
<keyword evidence="1 2" id="KW-0175">Coiled coil</keyword>
<gene>
    <name evidence="4" type="ORF">g.16208</name>
</gene>
<dbReference type="InterPro" id="IPR027267">
    <property type="entry name" value="AH/BAR_dom_sf"/>
</dbReference>
<dbReference type="SMART" id="SM00055">
    <property type="entry name" value="FCH"/>
    <property type="match status" value="1"/>
</dbReference>
<reference evidence="4" key="1">
    <citation type="submission" date="2015-11" db="EMBL/GenBank/DDBJ databases">
        <title>De novo transcriptome assembly of four potential Pierce s Disease insect vectors from Arizona vineyards.</title>
        <authorList>
            <person name="Tassone E.E."/>
        </authorList>
    </citation>
    <scope>NUCLEOTIDE SEQUENCE</scope>
</reference>
<proteinExistence type="predicted"/>
<dbReference type="SUPFAM" id="SSF103657">
    <property type="entry name" value="BAR/IMD domain-like"/>
    <property type="match status" value="1"/>
</dbReference>
<protein>
    <recommendedName>
        <fullName evidence="3">F-BAR domain-containing protein</fullName>
    </recommendedName>
</protein>
<organism evidence="4">
    <name type="scientific">Graphocephala atropunctata</name>
    <dbReference type="NCBI Taxonomy" id="36148"/>
    <lineage>
        <taxon>Eukaryota</taxon>
        <taxon>Metazoa</taxon>
        <taxon>Ecdysozoa</taxon>
        <taxon>Arthropoda</taxon>
        <taxon>Hexapoda</taxon>
        <taxon>Insecta</taxon>
        <taxon>Pterygota</taxon>
        <taxon>Neoptera</taxon>
        <taxon>Paraneoptera</taxon>
        <taxon>Hemiptera</taxon>
        <taxon>Auchenorrhyncha</taxon>
        <taxon>Membracoidea</taxon>
        <taxon>Cicadellidae</taxon>
        <taxon>Cicadellinae</taxon>
        <taxon>Cicadellini</taxon>
        <taxon>Graphocephala</taxon>
    </lineage>
</organism>